<sequence>MEDGELNSDKDSFQIQFYFFETEVGTCLWIGFFLDKNSSATVGRSRFNPALILPFTNKQGVDKIGYVLFLSLFQKI</sequence>
<protein>
    <submittedName>
        <fullName evidence="1">Uncharacterized protein</fullName>
    </submittedName>
</protein>
<dbReference type="EMBL" id="QHCT01000001">
    <property type="protein sequence ID" value="RHX92107.1"/>
    <property type="molecule type" value="Genomic_DNA"/>
</dbReference>
<accession>A0A396ZEA3</accession>
<gene>
    <name evidence="1" type="ORF">DLM75_02485</name>
</gene>
<dbReference type="AlphaFoldDB" id="A0A396ZEA3"/>
<dbReference type="Proteomes" id="UP000265798">
    <property type="component" value="Unassembled WGS sequence"/>
</dbReference>
<reference evidence="2" key="1">
    <citation type="submission" date="2018-05" db="EMBL/GenBank/DDBJ databases">
        <title>Leptospira yasudae sp. nov. and Leptospira stimsonii sp. nov., two pathogenic species of the genus Leptospira isolated from environmental sources.</title>
        <authorList>
            <person name="Casanovas-Massana A."/>
            <person name="Hamond C."/>
            <person name="Santos L.A."/>
            <person name="Hacker K.P."/>
            <person name="Balassiano I."/>
            <person name="Medeiros M.A."/>
            <person name="Reis M.G."/>
            <person name="Ko A.I."/>
            <person name="Wunder E.A."/>
        </authorList>
    </citation>
    <scope>NUCLEOTIDE SEQUENCE [LARGE SCALE GENOMIC DNA]</scope>
    <source>
        <strain evidence="2">Yale</strain>
    </source>
</reference>
<proteinExistence type="predicted"/>
<organism evidence="1 2">
    <name type="scientific">Leptospira stimsonii</name>
    <dbReference type="NCBI Taxonomy" id="2202203"/>
    <lineage>
        <taxon>Bacteria</taxon>
        <taxon>Pseudomonadati</taxon>
        <taxon>Spirochaetota</taxon>
        <taxon>Spirochaetia</taxon>
        <taxon>Leptospirales</taxon>
        <taxon>Leptospiraceae</taxon>
        <taxon>Leptospira</taxon>
    </lineage>
</organism>
<name>A0A396ZEA3_9LEPT</name>
<comment type="caution">
    <text evidence="1">The sequence shown here is derived from an EMBL/GenBank/DDBJ whole genome shotgun (WGS) entry which is preliminary data.</text>
</comment>
<evidence type="ECO:0000313" key="2">
    <source>
        <dbReference type="Proteomes" id="UP000265798"/>
    </source>
</evidence>
<evidence type="ECO:0000313" key="1">
    <source>
        <dbReference type="EMBL" id="RHX92107.1"/>
    </source>
</evidence>